<gene>
    <name evidence="1" type="ORF">ATEIFO6365_0001010600</name>
</gene>
<evidence type="ECO:0000313" key="1">
    <source>
        <dbReference type="EMBL" id="GFF11886.1"/>
    </source>
</evidence>
<keyword evidence="2" id="KW-1185">Reference proteome</keyword>
<dbReference type="OrthoDB" id="3492628at2759"/>
<dbReference type="Proteomes" id="UP000452235">
    <property type="component" value="Unassembled WGS sequence"/>
</dbReference>
<name>A0A5M3YKW2_ASPTE</name>
<proteinExistence type="predicted"/>
<comment type="caution">
    <text evidence="1">The sequence shown here is derived from an EMBL/GenBank/DDBJ whole genome shotgun (WGS) entry which is preliminary data.</text>
</comment>
<dbReference type="AlphaFoldDB" id="A0A5M3YKW2"/>
<dbReference type="EMBL" id="BLJY01000001">
    <property type="protein sequence ID" value="GFF11886.1"/>
    <property type="molecule type" value="Genomic_DNA"/>
</dbReference>
<evidence type="ECO:0000313" key="2">
    <source>
        <dbReference type="Proteomes" id="UP000452235"/>
    </source>
</evidence>
<organism evidence="1 2">
    <name type="scientific">Aspergillus terreus</name>
    <dbReference type="NCBI Taxonomy" id="33178"/>
    <lineage>
        <taxon>Eukaryota</taxon>
        <taxon>Fungi</taxon>
        <taxon>Dikarya</taxon>
        <taxon>Ascomycota</taxon>
        <taxon>Pezizomycotina</taxon>
        <taxon>Eurotiomycetes</taxon>
        <taxon>Eurotiomycetidae</taxon>
        <taxon>Eurotiales</taxon>
        <taxon>Aspergillaceae</taxon>
        <taxon>Aspergillus</taxon>
        <taxon>Aspergillus subgen. Circumdati</taxon>
    </lineage>
</organism>
<sequence>MGQQVSDLFYPDNPNRRKRAQELRQQVIDFAQYFNQEKERRDALFATARDKLDAVLKSQGIQTRQELIDRVKANIKDDVELKKYDEFVKNVDKNDKAMTTILDIASLASLGTGVVAGLAWVVGIVSGAVALAAIEVVGGLAAAAVVVVLVWAAISGDIERQKLRDAIDTLWHKRAEAYLYLSRMRILNTWARSIVSDLDRGRSIQDMAEDLQEGIKSQWDECTLQKVQQDLRKIDIEKGSWTNEDPAGSFYMMATSYAAHSVAGPESAPVSRLEFTHPRTGSRHKVLWRLEEVLSQSVCIVSDQDNRWTVTAKGDLNTAPEDARWDIQCVPKGQSGSSEFFEDCTVEVLEASQH</sequence>
<reference evidence="1 2" key="1">
    <citation type="submission" date="2020-01" db="EMBL/GenBank/DDBJ databases">
        <title>Aspergillus terreus IFO 6365 whole genome shotgun sequence.</title>
        <authorList>
            <person name="Kanamasa S."/>
            <person name="Takahashi H."/>
        </authorList>
    </citation>
    <scope>NUCLEOTIDE SEQUENCE [LARGE SCALE GENOMIC DNA]</scope>
    <source>
        <strain evidence="1 2">IFO 6365</strain>
    </source>
</reference>
<accession>A0A5M3YKW2</accession>
<protein>
    <submittedName>
        <fullName evidence="1">Uncharacterized protein</fullName>
    </submittedName>
</protein>